<sequence length="154" mass="17127">MNDMEVTTMLMRTDPFRDPFRELDRMAQLALGATGTLARPSAMPLDAWRDGDEFHVELDLPGVDPASIDLDVERNVVTVRAERPARASDAELIAAERPRGVFSRQLVLGDSLDTEQIQATYDAGVLSLSIPVAERAKSRRIEIEHKQDRQAITA</sequence>
<reference evidence="5" key="1">
    <citation type="journal article" date="2019" name="Int. J. Syst. Evol. Microbiol.">
        <title>The Global Catalogue of Microorganisms (GCM) 10K type strain sequencing project: providing services to taxonomists for standard genome sequencing and annotation.</title>
        <authorList>
            <consortium name="The Broad Institute Genomics Platform"/>
            <consortium name="The Broad Institute Genome Sequencing Center for Infectious Disease"/>
            <person name="Wu L."/>
            <person name="Ma J."/>
        </authorList>
    </citation>
    <scope>NUCLEOTIDE SEQUENCE [LARGE SCALE GENOMIC DNA]</scope>
    <source>
        <strain evidence="5">JCM 14283</strain>
    </source>
</reference>
<keyword evidence="5" id="KW-1185">Reference proteome</keyword>
<dbReference type="Gene3D" id="2.60.40.790">
    <property type="match status" value="1"/>
</dbReference>
<accession>A0ABP5G4G1</accession>
<dbReference type="Proteomes" id="UP001501285">
    <property type="component" value="Unassembled WGS sequence"/>
</dbReference>
<comment type="similarity">
    <text evidence="1 2">Belongs to the small heat shock protein (HSP20) family.</text>
</comment>
<dbReference type="SUPFAM" id="SSF49764">
    <property type="entry name" value="HSP20-like chaperones"/>
    <property type="match status" value="1"/>
</dbReference>
<evidence type="ECO:0000313" key="4">
    <source>
        <dbReference type="EMBL" id="GAA2038151.1"/>
    </source>
</evidence>
<dbReference type="InterPro" id="IPR008978">
    <property type="entry name" value="HSP20-like_chaperone"/>
</dbReference>
<dbReference type="PROSITE" id="PS01031">
    <property type="entry name" value="SHSP"/>
    <property type="match status" value="1"/>
</dbReference>
<comment type="caution">
    <text evidence="4">The sequence shown here is derived from an EMBL/GenBank/DDBJ whole genome shotgun (WGS) entry which is preliminary data.</text>
</comment>
<dbReference type="PANTHER" id="PTHR11527">
    <property type="entry name" value="HEAT-SHOCK PROTEIN 20 FAMILY MEMBER"/>
    <property type="match status" value="1"/>
</dbReference>
<evidence type="ECO:0000256" key="2">
    <source>
        <dbReference type="RuleBase" id="RU003616"/>
    </source>
</evidence>
<dbReference type="Pfam" id="PF00011">
    <property type="entry name" value="HSP20"/>
    <property type="match status" value="1"/>
</dbReference>
<evidence type="ECO:0000313" key="5">
    <source>
        <dbReference type="Proteomes" id="UP001501285"/>
    </source>
</evidence>
<dbReference type="CDD" id="cd06464">
    <property type="entry name" value="ACD_sHsps-like"/>
    <property type="match status" value="1"/>
</dbReference>
<dbReference type="InterPro" id="IPR031107">
    <property type="entry name" value="Small_HSP"/>
</dbReference>
<dbReference type="InterPro" id="IPR002068">
    <property type="entry name" value="A-crystallin/Hsp20_dom"/>
</dbReference>
<name>A0ABP5G4G1_9MICO</name>
<evidence type="ECO:0000259" key="3">
    <source>
        <dbReference type="PROSITE" id="PS01031"/>
    </source>
</evidence>
<organism evidence="4 5">
    <name type="scientific">Terrabacter terrae</name>
    <dbReference type="NCBI Taxonomy" id="318434"/>
    <lineage>
        <taxon>Bacteria</taxon>
        <taxon>Bacillati</taxon>
        <taxon>Actinomycetota</taxon>
        <taxon>Actinomycetes</taxon>
        <taxon>Micrococcales</taxon>
        <taxon>Intrasporangiaceae</taxon>
        <taxon>Terrabacter</taxon>
    </lineage>
</organism>
<proteinExistence type="inferred from homology"/>
<protein>
    <submittedName>
        <fullName evidence="4">Molecular chaperone Hsp18</fullName>
    </submittedName>
</protein>
<dbReference type="EMBL" id="BAAANB010000021">
    <property type="protein sequence ID" value="GAA2038151.1"/>
    <property type="molecule type" value="Genomic_DNA"/>
</dbReference>
<evidence type="ECO:0000256" key="1">
    <source>
        <dbReference type="PROSITE-ProRule" id="PRU00285"/>
    </source>
</evidence>
<feature type="domain" description="SHSP" evidence="3">
    <location>
        <begin position="36"/>
        <end position="146"/>
    </location>
</feature>
<gene>
    <name evidence="4" type="primary">hsp18</name>
    <name evidence="4" type="ORF">GCM10009740_32830</name>
</gene>